<feature type="compositionally biased region" description="Basic residues" evidence="1">
    <location>
        <begin position="30"/>
        <end position="44"/>
    </location>
</feature>
<evidence type="ECO:0000256" key="1">
    <source>
        <dbReference type="SAM" id="MobiDB-lite"/>
    </source>
</evidence>
<reference evidence="3 4" key="1">
    <citation type="submission" date="2019-01" db="EMBL/GenBank/DDBJ databases">
        <title>Leucobacter muris sp. nov. isolated from the nose of a laboratory mouse.</title>
        <authorList>
            <person name="Benga L."/>
            <person name="Sproeer C."/>
            <person name="Schumann P."/>
            <person name="Verbarg S."/>
            <person name="Bunk B."/>
            <person name="Engelhardt E."/>
            <person name="Benten P.M."/>
            <person name="Sager M."/>
        </authorList>
    </citation>
    <scope>NUCLEOTIDE SEQUENCE [LARGE SCALE GENOMIC DNA]</scope>
    <source>
        <strain evidence="3 4">DSM 101948</strain>
    </source>
</reference>
<keyword evidence="2" id="KW-0472">Membrane</keyword>
<gene>
    <name evidence="3" type="ORF">Leucomu_01005</name>
</gene>
<proteinExistence type="predicted"/>
<keyword evidence="2" id="KW-0812">Transmembrane</keyword>
<dbReference type="Proteomes" id="UP000285768">
    <property type="component" value="Chromosome"/>
</dbReference>
<dbReference type="InterPro" id="IPR009781">
    <property type="entry name" value="DUF1345"/>
</dbReference>
<feature type="transmembrane region" description="Helical" evidence="2">
    <location>
        <begin position="149"/>
        <end position="169"/>
    </location>
</feature>
<feature type="region of interest" description="Disordered" evidence="1">
    <location>
        <begin position="88"/>
        <end position="112"/>
    </location>
</feature>
<keyword evidence="4" id="KW-1185">Reference proteome</keyword>
<protein>
    <submittedName>
        <fullName evidence="3">DUF1345 domain-containing protein</fullName>
    </submittedName>
</protein>
<organism evidence="3 4">
    <name type="scientific">Leucobacter muris</name>
    <dbReference type="NCBI Taxonomy" id="1935379"/>
    <lineage>
        <taxon>Bacteria</taxon>
        <taxon>Bacillati</taxon>
        <taxon>Actinomycetota</taxon>
        <taxon>Actinomycetes</taxon>
        <taxon>Micrococcales</taxon>
        <taxon>Microbacteriaceae</taxon>
        <taxon>Leucobacter</taxon>
    </lineage>
</organism>
<keyword evidence="2" id="KW-1133">Transmembrane helix</keyword>
<dbReference type="Pfam" id="PF07077">
    <property type="entry name" value="DUF1345"/>
    <property type="match status" value="1"/>
</dbReference>
<accession>A0ABX5QCE0</accession>
<feature type="compositionally biased region" description="Basic residues" evidence="1">
    <location>
        <begin position="95"/>
        <end position="108"/>
    </location>
</feature>
<sequence>MGRVDRVGRCTRLIRPAPLQLDHVDPEPRPHRHQRRAQHHRRDRRRPDAAAAHLDRGPDRVGRRRPRRRDAAAPALVRAGLALPRRDDRVAQRARAARRARSARHARARGAPDRPSRLATLVTFGASLLGLAVATDLISALGLGVHDPVAELSAIWTMLLSWAMFNWGYSRIYFSRYHREADPPLSFPGTEEPRLVDFVYLAFTNATAFAVSDVQVRSTRMRWTIVWHTTLAFFFNALIIALVINVITKGEFLSQLLE</sequence>
<evidence type="ECO:0000313" key="4">
    <source>
        <dbReference type="Proteomes" id="UP000285768"/>
    </source>
</evidence>
<name>A0ABX5QCE0_9MICO</name>
<evidence type="ECO:0000256" key="2">
    <source>
        <dbReference type="SAM" id="Phobius"/>
    </source>
</evidence>
<evidence type="ECO:0000313" key="3">
    <source>
        <dbReference type="EMBL" id="QAB16698.1"/>
    </source>
</evidence>
<feature type="region of interest" description="Disordered" evidence="1">
    <location>
        <begin position="18"/>
        <end position="75"/>
    </location>
</feature>
<feature type="transmembrane region" description="Helical" evidence="2">
    <location>
        <begin position="225"/>
        <end position="247"/>
    </location>
</feature>
<dbReference type="EMBL" id="CP035037">
    <property type="protein sequence ID" value="QAB16698.1"/>
    <property type="molecule type" value="Genomic_DNA"/>
</dbReference>
<feature type="compositionally biased region" description="Basic and acidic residues" evidence="1">
    <location>
        <begin position="45"/>
        <end position="61"/>
    </location>
</feature>
<feature type="transmembrane region" description="Helical" evidence="2">
    <location>
        <begin position="118"/>
        <end position="143"/>
    </location>
</feature>